<dbReference type="Proteomes" id="UP001595719">
    <property type="component" value="Unassembled WGS sequence"/>
</dbReference>
<dbReference type="EMBL" id="JBHSCO010000002">
    <property type="protein sequence ID" value="MFC4390567.1"/>
    <property type="molecule type" value="Genomic_DNA"/>
</dbReference>
<organism evidence="1 2">
    <name type="scientific">Flavobacterium quisquiliarum</name>
    <dbReference type="NCBI Taxonomy" id="1834436"/>
    <lineage>
        <taxon>Bacteria</taxon>
        <taxon>Pseudomonadati</taxon>
        <taxon>Bacteroidota</taxon>
        <taxon>Flavobacteriia</taxon>
        <taxon>Flavobacteriales</taxon>
        <taxon>Flavobacteriaceae</taxon>
        <taxon>Flavobacterium</taxon>
    </lineage>
</organism>
<name>A0ABV8W359_9FLAO</name>
<reference evidence="2" key="1">
    <citation type="journal article" date="2019" name="Int. J. Syst. Evol. Microbiol.">
        <title>The Global Catalogue of Microorganisms (GCM) 10K type strain sequencing project: providing services to taxonomists for standard genome sequencing and annotation.</title>
        <authorList>
            <consortium name="The Broad Institute Genomics Platform"/>
            <consortium name="The Broad Institute Genome Sequencing Center for Infectious Disease"/>
            <person name="Wu L."/>
            <person name="Ma J."/>
        </authorList>
    </citation>
    <scope>NUCLEOTIDE SEQUENCE [LARGE SCALE GENOMIC DNA]</scope>
    <source>
        <strain evidence="2">CGMCC 1.15345</strain>
    </source>
</reference>
<accession>A0ABV8W359</accession>
<gene>
    <name evidence="1" type="ORF">ACFOY0_06145</name>
</gene>
<keyword evidence="2" id="KW-1185">Reference proteome</keyword>
<evidence type="ECO:0000313" key="1">
    <source>
        <dbReference type="EMBL" id="MFC4390567.1"/>
    </source>
</evidence>
<dbReference type="Gene3D" id="1.50.10.100">
    <property type="entry name" value="Chondroitin AC/alginate lyase"/>
    <property type="match status" value="1"/>
</dbReference>
<dbReference type="InterPro" id="IPR008929">
    <property type="entry name" value="Chondroitin_lyas"/>
</dbReference>
<protein>
    <recommendedName>
        <fullName evidence="3">Heparinase II/III-like protein</fullName>
    </recommendedName>
</protein>
<comment type="caution">
    <text evidence="1">The sequence shown here is derived from an EMBL/GenBank/DDBJ whole genome shotgun (WGS) entry which is preliminary data.</text>
</comment>
<dbReference type="RefSeq" id="WP_179005143.1">
    <property type="nucleotide sequence ID" value="NZ_JBHSCO010000002.1"/>
</dbReference>
<proteinExistence type="predicted"/>
<sequence length="616" mass="70061">MFKTIEVKAVFSLIKESIMKHSMSRGEFIRLSSLSLGGVLMSNTLFANDFFSEGTVSKEDLQLMKKLIQNNDVKVKSLLNRPSLDPNIRISNFRGIANTVTVCSASFCNSGSEYYKSPVLVEKLNEAIDVLLKGQYSDGTLDAGGNRQSPPDTAFILEYICPAAVLLNRSKQKELAVVREKVKQFILNAGEAMITGGVHTPNHRWVICAALANINALYPDTRYVKRIDEWLAEGIYLNEDGHYSERSGIYSAVIDKALITMARLLKRPQLLEIVNKNLITYFYYTEKNGDLVTVDSKRQDQFMALKVTKFYWQYRYMAIRTQNPMFVYMVNTIEKLPEFTSDILSDSLAFFMENEDLQKQVPAESNVPNDFEKFFVLSNLARIRREKTSITLFGGNDQPVQIVSGRSSNPNFLMYRKGEAILKYMRLSTSFFRMGYFSSNGIVKEGNKYILTETKEADYYQPLAPEYRNPDGDYKLSESLDGRFWNKMDFDSRTKSNVKKQITVIEITENNGSLSLDFKVDGPPNVEVTVEMCFNEKSIVNGATADEKKNYFLKNGYGEVATAGDAIKFGPGKCEHLNVENLESEEYTYHQGSLRTNGEHVYITGFTPFRHQMTIF</sequence>
<evidence type="ECO:0000313" key="2">
    <source>
        <dbReference type="Proteomes" id="UP001595719"/>
    </source>
</evidence>
<evidence type="ECO:0008006" key="3">
    <source>
        <dbReference type="Google" id="ProtNLM"/>
    </source>
</evidence>